<dbReference type="EMBL" id="JAJJMB010015809">
    <property type="protein sequence ID" value="KAI3852088.1"/>
    <property type="molecule type" value="Genomic_DNA"/>
</dbReference>
<gene>
    <name evidence="1" type="ORF">MKW98_020087</name>
</gene>
<evidence type="ECO:0000313" key="1">
    <source>
        <dbReference type="EMBL" id="KAI3852088.1"/>
    </source>
</evidence>
<reference evidence="1" key="1">
    <citation type="submission" date="2022-04" db="EMBL/GenBank/DDBJ databases">
        <title>A functionally conserved STORR gene fusion in Papaver species that diverged 16.8 million years ago.</title>
        <authorList>
            <person name="Catania T."/>
        </authorList>
    </citation>
    <scope>NUCLEOTIDE SEQUENCE</scope>
    <source>
        <strain evidence="1">S-188037</strain>
    </source>
</reference>
<proteinExistence type="predicted"/>
<accession>A0AAD4S167</accession>
<dbReference type="AlphaFoldDB" id="A0AAD4S167"/>
<protein>
    <submittedName>
        <fullName evidence="1">Uncharacterized protein</fullName>
    </submittedName>
</protein>
<evidence type="ECO:0000313" key="2">
    <source>
        <dbReference type="Proteomes" id="UP001202328"/>
    </source>
</evidence>
<organism evidence="1 2">
    <name type="scientific">Papaver atlanticum</name>
    <dbReference type="NCBI Taxonomy" id="357466"/>
    <lineage>
        <taxon>Eukaryota</taxon>
        <taxon>Viridiplantae</taxon>
        <taxon>Streptophyta</taxon>
        <taxon>Embryophyta</taxon>
        <taxon>Tracheophyta</taxon>
        <taxon>Spermatophyta</taxon>
        <taxon>Magnoliopsida</taxon>
        <taxon>Ranunculales</taxon>
        <taxon>Papaveraceae</taxon>
        <taxon>Papaveroideae</taxon>
        <taxon>Papaver</taxon>
    </lineage>
</organism>
<keyword evidence="2" id="KW-1185">Reference proteome</keyword>
<comment type="caution">
    <text evidence="1">The sequence shown here is derived from an EMBL/GenBank/DDBJ whole genome shotgun (WGS) entry which is preliminary data.</text>
</comment>
<name>A0AAD4S167_9MAGN</name>
<dbReference type="Proteomes" id="UP001202328">
    <property type="component" value="Unassembled WGS sequence"/>
</dbReference>
<sequence>MEKCMISDDDIKDSDILGLNSKMEKYVLSDDNKNPDISNTTGRIRPVNGLVCFVNRQWNDVRIYNISTREVTPRIKLTWLWEEMDKNEHHILKLWIYKDNKEKTTQATNLDDAEANWTEDIITLPFSWGTKRSPSFSNVEGINQIIMEMFGDRKRRVNSVSLYSYDWKKETFCEVEVGGIPASVPIFVQLKCLQLSQKVFFLFRRQNQRRSLEWCIQTPDRTNFLIWLSGRRSYLVNVCVCVFQLK</sequence>